<dbReference type="Pfam" id="PF13490">
    <property type="entry name" value="zf-HC2"/>
    <property type="match status" value="1"/>
</dbReference>
<keyword evidence="3" id="KW-0812">Transmembrane</keyword>
<dbReference type="InterPro" id="IPR027383">
    <property type="entry name" value="Znf_put"/>
</dbReference>
<dbReference type="RefSeq" id="WP_376871869.1">
    <property type="nucleotide sequence ID" value="NZ_JBHUHP010000002.1"/>
</dbReference>
<keyword evidence="6" id="KW-1185">Reference proteome</keyword>
<evidence type="ECO:0000259" key="4">
    <source>
        <dbReference type="Pfam" id="PF13490"/>
    </source>
</evidence>
<keyword evidence="1" id="KW-0805">Transcription regulation</keyword>
<comment type="caution">
    <text evidence="5">The sequence shown here is derived from an EMBL/GenBank/DDBJ whole genome shotgun (WGS) entry which is preliminary data.</text>
</comment>
<evidence type="ECO:0000256" key="2">
    <source>
        <dbReference type="ARBA" id="ARBA00023163"/>
    </source>
</evidence>
<feature type="transmembrane region" description="Helical" evidence="3">
    <location>
        <begin position="254"/>
        <end position="272"/>
    </location>
</feature>
<keyword evidence="3" id="KW-0472">Membrane</keyword>
<protein>
    <submittedName>
        <fullName evidence="5">Anti-sigma factor family protein</fullName>
    </submittedName>
</protein>
<dbReference type="InterPro" id="IPR041916">
    <property type="entry name" value="Anti_sigma_zinc_sf"/>
</dbReference>
<evidence type="ECO:0000256" key="1">
    <source>
        <dbReference type="ARBA" id="ARBA00023015"/>
    </source>
</evidence>
<reference evidence="6" key="1">
    <citation type="journal article" date="2019" name="Int. J. Syst. Evol. Microbiol.">
        <title>The Global Catalogue of Microorganisms (GCM) 10K type strain sequencing project: providing services to taxonomists for standard genome sequencing and annotation.</title>
        <authorList>
            <consortium name="The Broad Institute Genomics Platform"/>
            <consortium name="The Broad Institute Genome Sequencing Center for Infectious Disease"/>
            <person name="Wu L."/>
            <person name="Ma J."/>
        </authorList>
    </citation>
    <scope>NUCLEOTIDE SEQUENCE [LARGE SCALE GENOMIC DNA]</scope>
    <source>
        <strain evidence="6">JCM 3338</strain>
    </source>
</reference>
<evidence type="ECO:0000313" key="5">
    <source>
        <dbReference type="EMBL" id="MFD2090659.1"/>
    </source>
</evidence>
<feature type="transmembrane region" description="Helical" evidence="3">
    <location>
        <begin position="190"/>
        <end position="209"/>
    </location>
</feature>
<dbReference type="Proteomes" id="UP001597402">
    <property type="component" value="Unassembled WGS sequence"/>
</dbReference>
<gene>
    <name evidence="5" type="ORF">ACFSHS_03650</name>
</gene>
<proteinExistence type="predicted"/>
<feature type="transmembrane region" description="Helical" evidence="3">
    <location>
        <begin position="94"/>
        <end position="111"/>
    </location>
</feature>
<name>A0ABW4X6L0_9ACTN</name>
<feature type="transmembrane region" description="Helical" evidence="3">
    <location>
        <begin position="160"/>
        <end position="184"/>
    </location>
</feature>
<organism evidence="5 6">
    <name type="scientific">Blastococcus deserti</name>
    <dbReference type="NCBI Taxonomy" id="2259033"/>
    <lineage>
        <taxon>Bacteria</taxon>
        <taxon>Bacillati</taxon>
        <taxon>Actinomycetota</taxon>
        <taxon>Actinomycetes</taxon>
        <taxon>Geodermatophilales</taxon>
        <taxon>Geodermatophilaceae</taxon>
        <taxon>Blastococcus</taxon>
    </lineage>
</organism>
<dbReference type="EMBL" id="JBHUHP010000002">
    <property type="protein sequence ID" value="MFD2090659.1"/>
    <property type="molecule type" value="Genomic_DNA"/>
</dbReference>
<feature type="transmembrane region" description="Helical" evidence="3">
    <location>
        <begin position="117"/>
        <end position="139"/>
    </location>
</feature>
<feature type="transmembrane region" description="Helical" evidence="3">
    <location>
        <begin position="216"/>
        <end position="234"/>
    </location>
</feature>
<dbReference type="Gene3D" id="1.10.10.1320">
    <property type="entry name" value="Anti-sigma factor, zinc-finger domain"/>
    <property type="match status" value="1"/>
</dbReference>
<accession>A0ABW4X6L0</accession>
<sequence>MSWHVNPETLAHYLDGELAEDAASSVEAHLLRCAGCREQLAAAARPVTPSHERTWAALAEAVDTEPASLLERALDTVLPSHVVRLVAAAPALRRAWWTAGTGLLVLALLAAQLGTGAFGTAVFLVSAPLLPLLGVALAYEGSDELAGEVAGTTPYPRFRVLLLRTAAVAVTTLPVAGLLALALPVGVRPASLWLVPALALCALALLLSARFDTRRVAAVLTALWLVSCGAALRPPRAPLPIDDLLERSVVFRPAGQAALLAVAALALVLAVTRRTTFEDRSRA</sequence>
<keyword evidence="2" id="KW-0804">Transcription</keyword>
<evidence type="ECO:0000313" key="6">
    <source>
        <dbReference type="Proteomes" id="UP001597402"/>
    </source>
</evidence>
<evidence type="ECO:0000256" key="3">
    <source>
        <dbReference type="SAM" id="Phobius"/>
    </source>
</evidence>
<feature type="domain" description="Putative zinc-finger" evidence="4">
    <location>
        <begin position="12"/>
        <end position="37"/>
    </location>
</feature>
<keyword evidence="3" id="KW-1133">Transmembrane helix</keyword>